<evidence type="ECO:0000256" key="2">
    <source>
        <dbReference type="ARBA" id="ARBA00022723"/>
    </source>
</evidence>
<evidence type="ECO:0000259" key="9">
    <source>
        <dbReference type="Pfam" id="PF07731"/>
    </source>
</evidence>
<sequence>MRLRSFGFALLAAVLERVSADIEPLSSLPIVNRDISPDGYNRSSVLAGGTFPGPLIQALKGADFSVDVFNNLTDSTMDLPTSIHWHGIFQRTTNFADGGAFVNQCPIIPSQRFSYQFSGFDQAGTFWYHSHFRAQYCDGLRGAFVIYDSDDPHRDLYDVDNEDTVITLADWYHFPSLQAPLIPVSDSTLINGKGRYPGGPSVSLAVVNVVPGKRYRLRLVSISCEPAFYFSIDGHQLTIIEVDSVNHQPLPVDSLQIFPGQRYSVVLNANQPIDNYWIRAVPSVGASQNFTGLTNLAVLRYRDAPLTNPSDPTENIPASVRPLKETDLHPLDLTPVPGDPVPGGADININLVVSIDFSTFRFLVNNVSFESPDVPVLLQILNGAPPSQLLPKGSVYPVGGSYGESVSVEVSIPAGAPGGPVSVRSITELATSVPGQLTLVLNQHPIHLHGHSFYVVRSAGNSTYNFDNPVIRDVVSTGDIGDNDNVTIRFVTDNPGPWFLHCHIDWHFENGFAVVFAEDVPEVETKVEPPEAWGDLCIAYNDYKNQSE</sequence>
<keyword evidence="2" id="KW-0479">Metal-binding</keyword>
<accession>A0AAD4LD67</accession>
<dbReference type="PANTHER" id="PTHR11709">
    <property type="entry name" value="MULTI-COPPER OXIDASE"/>
    <property type="match status" value="1"/>
</dbReference>
<dbReference type="Gene3D" id="2.60.40.420">
    <property type="entry name" value="Cupredoxins - blue copper proteins"/>
    <property type="match status" value="3"/>
</dbReference>
<evidence type="ECO:0000256" key="5">
    <source>
        <dbReference type="ARBA" id="ARBA00023157"/>
    </source>
</evidence>
<feature type="domain" description="Plastocyanin-like" evidence="10">
    <location>
        <begin position="33"/>
        <end position="149"/>
    </location>
</feature>
<evidence type="ECO:0000256" key="7">
    <source>
        <dbReference type="SAM" id="SignalP"/>
    </source>
</evidence>
<keyword evidence="12" id="KW-1185">Reference proteome</keyword>
<feature type="domain" description="Plastocyanin-like" evidence="9">
    <location>
        <begin position="439"/>
        <end position="519"/>
    </location>
</feature>
<proteinExistence type="inferred from homology"/>
<name>A0AAD4LD67_9AGAM</name>
<feature type="chain" id="PRO_5041995138" evidence="7">
    <location>
        <begin position="21"/>
        <end position="548"/>
    </location>
</feature>
<keyword evidence="5" id="KW-1015">Disulfide bond</keyword>
<dbReference type="InterPro" id="IPR033138">
    <property type="entry name" value="Cu_oxidase_CS"/>
</dbReference>
<feature type="signal peptide" evidence="7">
    <location>
        <begin position="1"/>
        <end position="20"/>
    </location>
</feature>
<evidence type="ECO:0000256" key="4">
    <source>
        <dbReference type="ARBA" id="ARBA00023008"/>
    </source>
</evidence>
<evidence type="ECO:0000256" key="1">
    <source>
        <dbReference type="ARBA" id="ARBA00010609"/>
    </source>
</evidence>
<dbReference type="InterPro" id="IPR008972">
    <property type="entry name" value="Cupredoxin"/>
</dbReference>
<dbReference type="GO" id="GO:0005507">
    <property type="term" value="F:copper ion binding"/>
    <property type="evidence" value="ECO:0007669"/>
    <property type="project" value="InterPro"/>
</dbReference>
<keyword evidence="4" id="KW-0186">Copper</keyword>
<dbReference type="InterPro" id="IPR011707">
    <property type="entry name" value="Cu-oxidase-like_N"/>
</dbReference>
<comment type="caution">
    <text evidence="11">The sequence shown here is derived from an EMBL/GenBank/DDBJ whole genome shotgun (WGS) entry which is preliminary data.</text>
</comment>
<evidence type="ECO:0000313" key="11">
    <source>
        <dbReference type="EMBL" id="KAH8982491.1"/>
    </source>
</evidence>
<dbReference type="PANTHER" id="PTHR11709:SF511">
    <property type="entry name" value="LACCASE"/>
    <property type="match status" value="1"/>
</dbReference>
<dbReference type="SUPFAM" id="SSF49503">
    <property type="entry name" value="Cupredoxins"/>
    <property type="match status" value="3"/>
</dbReference>
<dbReference type="AlphaFoldDB" id="A0AAD4LD67"/>
<gene>
    <name evidence="11" type="ORF">EDB92DRAFT_1952226</name>
</gene>
<dbReference type="InterPro" id="IPR045087">
    <property type="entry name" value="Cu-oxidase_fam"/>
</dbReference>
<reference evidence="11" key="1">
    <citation type="submission" date="2022-01" db="EMBL/GenBank/DDBJ databases">
        <title>Comparative genomics reveals a dynamic genome evolution in the ectomycorrhizal milk-cap (Lactarius) mushrooms.</title>
        <authorList>
            <consortium name="DOE Joint Genome Institute"/>
            <person name="Lebreton A."/>
            <person name="Tang N."/>
            <person name="Kuo A."/>
            <person name="LaButti K."/>
            <person name="Drula E."/>
            <person name="Barry K."/>
            <person name="Clum A."/>
            <person name="Lipzen A."/>
            <person name="Mousain D."/>
            <person name="Ng V."/>
            <person name="Wang R."/>
            <person name="Wang X."/>
            <person name="Dai Y."/>
            <person name="Henrissat B."/>
            <person name="Grigoriev I.V."/>
            <person name="Guerin-Laguette A."/>
            <person name="Yu F."/>
            <person name="Martin F.M."/>
        </authorList>
    </citation>
    <scope>NUCLEOTIDE SEQUENCE</scope>
    <source>
        <strain evidence="11">QP</strain>
    </source>
</reference>
<evidence type="ECO:0000313" key="12">
    <source>
        <dbReference type="Proteomes" id="UP001201163"/>
    </source>
</evidence>
<dbReference type="InterPro" id="IPR011706">
    <property type="entry name" value="Cu-oxidase_C"/>
</dbReference>
<dbReference type="Proteomes" id="UP001201163">
    <property type="component" value="Unassembled WGS sequence"/>
</dbReference>
<keyword evidence="7" id="KW-0732">Signal</keyword>
<dbReference type="FunFam" id="2.60.40.420:FF:000045">
    <property type="entry name" value="Laccase 2"/>
    <property type="match status" value="1"/>
</dbReference>
<dbReference type="CDD" id="cd13903">
    <property type="entry name" value="CuRO_3_Tv-LCC_like"/>
    <property type="match status" value="1"/>
</dbReference>
<dbReference type="Pfam" id="PF07732">
    <property type="entry name" value="Cu-oxidase_3"/>
    <property type="match status" value="1"/>
</dbReference>
<evidence type="ECO:0000256" key="3">
    <source>
        <dbReference type="ARBA" id="ARBA00023002"/>
    </source>
</evidence>
<evidence type="ECO:0000259" key="10">
    <source>
        <dbReference type="Pfam" id="PF07732"/>
    </source>
</evidence>
<dbReference type="PROSITE" id="PS00079">
    <property type="entry name" value="MULTICOPPER_OXIDASE1"/>
    <property type="match status" value="1"/>
</dbReference>
<protein>
    <submittedName>
        <fullName evidence="11">Laccase</fullName>
    </submittedName>
</protein>
<keyword evidence="6" id="KW-0325">Glycoprotein</keyword>
<dbReference type="Pfam" id="PF07731">
    <property type="entry name" value="Cu-oxidase_2"/>
    <property type="match status" value="1"/>
</dbReference>
<dbReference type="GO" id="GO:0016491">
    <property type="term" value="F:oxidoreductase activity"/>
    <property type="evidence" value="ECO:0007669"/>
    <property type="project" value="UniProtKB-KW"/>
</dbReference>
<feature type="domain" description="Plastocyanin-like" evidence="8">
    <location>
        <begin position="162"/>
        <end position="303"/>
    </location>
</feature>
<dbReference type="InterPro" id="IPR001117">
    <property type="entry name" value="Cu-oxidase_2nd"/>
</dbReference>
<dbReference type="Pfam" id="PF00394">
    <property type="entry name" value="Cu-oxidase"/>
    <property type="match status" value="1"/>
</dbReference>
<dbReference type="EMBL" id="JAKELL010000099">
    <property type="protein sequence ID" value="KAH8982491.1"/>
    <property type="molecule type" value="Genomic_DNA"/>
</dbReference>
<organism evidence="11 12">
    <name type="scientific">Lactarius akahatsu</name>
    <dbReference type="NCBI Taxonomy" id="416441"/>
    <lineage>
        <taxon>Eukaryota</taxon>
        <taxon>Fungi</taxon>
        <taxon>Dikarya</taxon>
        <taxon>Basidiomycota</taxon>
        <taxon>Agaricomycotina</taxon>
        <taxon>Agaricomycetes</taxon>
        <taxon>Russulales</taxon>
        <taxon>Russulaceae</taxon>
        <taxon>Lactarius</taxon>
    </lineage>
</organism>
<keyword evidence="3" id="KW-0560">Oxidoreductase</keyword>
<evidence type="ECO:0000259" key="8">
    <source>
        <dbReference type="Pfam" id="PF00394"/>
    </source>
</evidence>
<comment type="similarity">
    <text evidence="1">Belongs to the multicopper oxidase family.</text>
</comment>
<evidence type="ECO:0000256" key="6">
    <source>
        <dbReference type="ARBA" id="ARBA00023180"/>
    </source>
</evidence>